<dbReference type="InterPro" id="IPR003092">
    <property type="entry name" value="2pore_dom_K_chnl_TASK"/>
</dbReference>
<dbReference type="Proteomes" id="UP000663864">
    <property type="component" value="Unassembled WGS sequence"/>
</dbReference>
<keyword evidence="9" id="KW-0406">Ion transport</keyword>
<evidence type="ECO:0000313" key="15">
    <source>
        <dbReference type="EMBL" id="CAF0760865.1"/>
    </source>
</evidence>
<sequence length="566" mass="65356">MPKKFSIREWVLSVKYWSLLFIPHIAICLIFLIYILIGASIIQEIETDYQETSSSTKALLREQLISNIVEKRQTFDIEQYTKYVSEHISLYEEEIKNKRNDFEENLSWNFSKFLFFIVTTLTTIGSNEFIPQTKLGKLFLIIYTGFGIPLTLVFLINLSYLIKRIIKHISLIIFHFYTSRNFLHIRRLFVFRPIDKQLNILFEENIEEEDLNLLKSSSTIQQYINNILNILKNINDDNDLTLKQLILTIFIYILIGTYFIPSNSLFDSFYLCFTTIFTINLNNIINQENNLFFIIIYLIIGLAIVLLSVKTIKIRLENLLVNIGKILLKNLLEFSQQIGSHDLNTDDFLADNDIKSNPVSEHVFSQHRYITNITSLQPSSANRPICIAEPLRRLSTDFIRVLKNNDSNDEKNLHKSVQVNTMIRRCDRCAESPLSSLPLRKNSLFSTSSSSMTDNSSSCEDDDTMEFPPPNLDQIRKRRATLVAKTIINQMATQPRLSSIDESVSPSGLTPKQRHRSSILQPVSVRCSVKVSRSPSVESTCKCENNQKEFTEISKQISSLLISHDD</sequence>
<keyword evidence="7" id="KW-0630">Potassium</keyword>
<dbReference type="Proteomes" id="UP000663823">
    <property type="component" value="Unassembled WGS sequence"/>
</dbReference>
<evidence type="ECO:0000259" key="14">
    <source>
        <dbReference type="Pfam" id="PF07885"/>
    </source>
</evidence>
<feature type="transmembrane region" description="Helical" evidence="13">
    <location>
        <begin position="240"/>
        <end position="260"/>
    </location>
</feature>
<dbReference type="InterPro" id="IPR003280">
    <property type="entry name" value="2pore_dom_K_chnl"/>
</dbReference>
<dbReference type="InterPro" id="IPR013099">
    <property type="entry name" value="K_chnl_dom"/>
</dbReference>
<evidence type="ECO:0000313" key="21">
    <source>
        <dbReference type="Proteomes" id="UP000663864"/>
    </source>
</evidence>
<evidence type="ECO:0000256" key="8">
    <source>
        <dbReference type="ARBA" id="ARBA00022989"/>
    </source>
</evidence>
<evidence type="ECO:0000256" key="13">
    <source>
        <dbReference type="SAM" id="Phobius"/>
    </source>
</evidence>
<dbReference type="Gene3D" id="1.10.287.70">
    <property type="match status" value="1"/>
</dbReference>
<feature type="domain" description="Potassium channel" evidence="14">
    <location>
        <begin position="249"/>
        <end position="316"/>
    </location>
</feature>
<feature type="region of interest" description="Disordered" evidence="12">
    <location>
        <begin position="440"/>
        <end position="471"/>
    </location>
</feature>
<dbReference type="SUPFAM" id="SSF81324">
    <property type="entry name" value="Voltage-gated potassium channels"/>
    <property type="match status" value="2"/>
</dbReference>
<gene>
    <name evidence="18" type="ORF">FNK824_LOCUS6466</name>
    <name evidence="19" type="ORF">JBS370_LOCUS22981</name>
    <name evidence="20" type="ORF">OTI717_LOCUS27042</name>
    <name evidence="15" type="ORF">RFH988_LOCUS1826</name>
    <name evidence="17" type="ORF">SEV965_LOCUS1005</name>
    <name evidence="16" type="ORF">ZHD862_LOCUS1148</name>
</gene>
<dbReference type="EMBL" id="CAJOBE010000561">
    <property type="protein sequence ID" value="CAF3659517.1"/>
    <property type="molecule type" value="Genomic_DNA"/>
</dbReference>
<evidence type="ECO:0000313" key="20">
    <source>
        <dbReference type="EMBL" id="CAF3963625.1"/>
    </source>
</evidence>
<evidence type="ECO:0000256" key="10">
    <source>
        <dbReference type="ARBA" id="ARBA00023136"/>
    </source>
</evidence>
<feature type="domain" description="Potassium channel" evidence="14">
    <location>
        <begin position="104"/>
        <end position="158"/>
    </location>
</feature>
<evidence type="ECO:0000256" key="12">
    <source>
        <dbReference type="SAM" id="MobiDB-lite"/>
    </source>
</evidence>
<comment type="subcellular location">
    <subcellularLocation>
        <location evidence="1">Membrane</location>
        <topology evidence="1">Multi-pass membrane protein</topology>
    </subcellularLocation>
</comment>
<keyword evidence="4" id="KW-0633">Potassium transport</keyword>
<dbReference type="EMBL" id="CAJNOT010000019">
    <property type="protein sequence ID" value="CAF0776580.1"/>
    <property type="molecule type" value="Genomic_DNA"/>
</dbReference>
<dbReference type="Proteomes" id="UP000663836">
    <property type="component" value="Unassembled WGS sequence"/>
</dbReference>
<dbReference type="PANTHER" id="PTHR11003">
    <property type="entry name" value="POTASSIUM CHANNEL, SUBFAMILY K"/>
    <property type="match status" value="1"/>
</dbReference>
<proteinExistence type="inferred from homology"/>
<feature type="transmembrane region" description="Helical" evidence="13">
    <location>
        <begin position="138"/>
        <end position="162"/>
    </location>
</feature>
<evidence type="ECO:0000256" key="3">
    <source>
        <dbReference type="ARBA" id="ARBA00022448"/>
    </source>
</evidence>
<dbReference type="GO" id="GO:0015271">
    <property type="term" value="F:outward rectifier potassium channel activity"/>
    <property type="evidence" value="ECO:0007669"/>
    <property type="project" value="TreeGrafter"/>
</dbReference>
<feature type="region of interest" description="Disordered" evidence="12">
    <location>
        <begin position="498"/>
        <end position="517"/>
    </location>
</feature>
<feature type="transmembrane region" description="Helical" evidence="13">
    <location>
        <begin position="106"/>
        <end position="126"/>
    </location>
</feature>
<evidence type="ECO:0000256" key="9">
    <source>
        <dbReference type="ARBA" id="ARBA00023065"/>
    </source>
</evidence>
<feature type="compositionally biased region" description="Polar residues" evidence="12">
    <location>
        <begin position="498"/>
        <end position="510"/>
    </location>
</feature>
<protein>
    <recommendedName>
        <fullName evidence="14">Potassium channel domain-containing protein</fullName>
    </recommendedName>
</protein>
<dbReference type="EMBL" id="CAJNOU010000018">
    <property type="protein sequence ID" value="CAF0808650.1"/>
    <property type="molecule type" value="Genomic_DNA"/>
</dbReference>
<evidence type="ECO:0000256" key="2">
    <source>
        <dbReference type="ARBA" id="ARBA00006666"/>
    </source>
</evidence>
<comment type="caution">
    <text evidence="16">The sequence shown here is derived from an EMBL/GenBank/DDBJ whole genome shotgun (WGS) entry which is preliminary data.</text>
</comment>
<dbReference type="PANTHER" id="PTHR11003:SF335">
    <property type="entry name" value="POTASSIUM CHANNEL DOMAIN-CONTAINING PROTEIN"/>
    <property type="match status" value="1"/>
</dbReference>
<evidence type="ECO:0000256" key="6">
    <source>
        <dbReference type="ARBA" id="ARBA00022826"/>
    </source>
</evidence>
<reference evidence="16" key="1">
    <citation type="submission" date="2021-02" db="EMBL/GenBank/DDBJ databases">
        <authorList>
            <person name="Nowell W R."/>
        </authorList>
    </citation>
    <scope>NUCLEOTIDE SEQUENCE</scope>
</reference>
<keyword evidence="5 13" id="KW-0812">Transmembrane</keyword>
<feature type="transmembrane region" description="Helical" evidence="13">
    <location>
        <begin position="16"/>
        <end position="37"/>
    </location>
</feature>
<dbReference type="AlphaFoldDB" id="A0A813R4P4"/>
<feature type="transmembrane region" description="Helical" evidence="13">
    <location>
        <begin position="291"/>
        <end position="309"/>
    </location>
</feature>
<dbReference type="OrthoDB" id="297496at2759"/>
<dbReference type="Proteomes" id="UP000663889">
    <property type="component" value="Unassembled WGS sequence"/>
</dbReference>
<organism evidence="16 21">
    <name type="scientific">Rotaria sordida</name>
    <dbReference type="NCBI Taxonomy" id="392033"/>
    <lineage>
        <taxon>Eukaryota</taxon>
        <taxon>Metazoa</taxon>
        <taxon>Spiralia</taxon>
        <taxon>Gnathifera</taxon>
        <taxon>Rotifera</taxon>
        <taxon>Eurotatoria</taxon>
        <taxon>Bdelloidea</taxon>
        <taxon>Philodinida</taxon>
        <taxon>Philodinidae</taxon>
        <taxon>Rotaria</taxon>
    </lineage>
</organism>
<dbReference type="EMBL" id="CAJOBD010003309">
    <property type="protein sequence ID" value="CAF3940726.1"/>
    <property type="molecule type" value="Genomic_DNA"/>
</dbReference>
<dbReference type="Pfam" id="PF07885">
    <property type="entry name" value="Ion_trans_2"/>
    <property type="match status" value="2"/>
</dbReference>
<keyword evidence="10 13" id="KW-0472">Membrane</keyword>
<dbReference type="GO" id="GO:0030322">
    <property type="term" value="P:stabilization of membrane potential"/>
    <property type="evidence" value="ECO:0007669"/>
    <property type="project" value="TreeGrafter"/>
</dbReference>
<keyword evidence="3" id="KW-0813">Transport</keyword>
<dbReference type="EMBL" id="CAJOAX010005890">
    <property type="protein sequence ID" value="CAF3963625.1"/>
    <property type="molecule type" value="Genomic_DNA"/>
</dbReference>
<dbReference type="Proteomes" id="UP000663874">
    <property type="component" value="Unassembled WGS sequence"/>
</dbReference>
<evidence type="ECO:0000313" key="17">
    <source>
        <dbReference type="EMBL" id="CAF0808650.1"/>
    </source>
</evidence>
<dbReference type="GO" id="GO:0022841">
    <property type="term" value="F:potassium ion leak channel activity"/>
    <property type="evidence" value="ECO:0007669"/>
    <property type="project" value="TreeGrafter"/>
</dbReference>
<evidence type="ECO:0000256" key="7">
    <source>
        <dbReference type="ARBA" id="ARBA00022958"/>
    </source>
</evidence>
<keyword evidence="8 13" id="KW-1133">Transmembrane helix</keyword>
<evidence type="ECO:0000256" key="4">
    <source>
        <dbReference type="ARBA" id="ARBA00022538"/>
    </source>
</evidence>
<comment type="similarity">
    <text evidence="2">Belongs to the two pore domain potassium channel (TC 1.A.1.8) family.</text>
</comment>
<dbReference type="EMBL" id="CAJNOO010000036">
    <property type="protein sequence ID" value="CAF0760865.1"/>
    <property type="molecule type" value="Genomic_DNA"/>
</dbReference>
<accession>A0A813R4P4</accession>
<dbReference type="GO" id="GO:0005886">
    <property type="term" value="C:plasma membrane"/>
    <property type="evidence" value="ECO:0007669"/>
    <property type="project" value="TreeGrafter"/>
</dbReference>
<evidence type="ECO:0000256" key="1">
    <source>
        <dbReference type="ARBA" id="ARBA00004141"/>
    </source>
</evidence>
<keyword evidence="11" id="KW-0407">Ion channel</keyword>
<keyword evidence="6" id="KW-0631">Potassium channel</keyword>
<dbReference type="PRINTS" id="PR01095">
    <property type="entry name" value="TASKCHANNEL"/>
</dbReference>
<evidence type="ECO:0000313" key="19">
    <source>
        <dbReference type="EMBL" id="CAF3940726.1"/>
    </source>
</evidence>
<evidence type="ECO:0000313" key="18">
    <source>
        <dbReference type="EMBL" id="CAF3659517.1"/>
    </source>
</evidence>
<evidence type="ECO:0000313" key="16">
    <source>
        <dbReference type="EMBL" id="CAF0776580.1"/>
    </source>
</evidence>
<evidence type="ECO:0000256" key="11">
    <source>
        <dbReference type="ARBA" id="ARBA00023303"/>
    </source>
</evidence>
<dbReference type="Proteomes" id="UP000663882">
    <property type="component" value="Unassembled WGS sequence"/>
</dbReference>
<name>A0A813R4P4_9BILA</name>
<feature type="compositionally biased region" description="Low complexity" evidence="12">
    <location>
        <begin position="443"/>
        <end position="458"/>
    </location>
</feature>
<evidence type="ECO:0000256" key="5">
    <source>
        <dbReference type="ARBA" id="ARBA00022692"/>
    </source>
</evidence>